<dbReference type="EMBL" id="LVCJ01000019">
    <property type="protein sequence ID" value="OAL36863.1"/>
    <property type="molecule type" value="Genomic_DNA"/>
</dbReference>
<dbReference type="AlphaFoldDB" id="A0A178D6H2"/>
<feature type="region of interest" description="Disordered" evidence="1">
    <location>
        <begin position="607"/>
        <end position="681"/>
    </location>
</feature>
<reference evidence="2 3" key="1">
    <citation type="submission" date="2016-03" db="EMBL/GenBank/DDBJ databases">
        <title>The draft genome sequence of Fonsecaea nubica causative agent of cutaneous subcutaneous infection in human host.</title>
        <authorList>
            <person name="Costa F."/>
            <person name="Sybren D.H."/>
            <person name="Raittz R.T."/>
            <person name="Weiss V.A."/>
            <person name="Leao A.C."/>
            <person name="Gomes R."/>
            <person name="De Souza E.M."/>
            <person name="Pedrosa F.O."/>
            <person name="Steffens M.B."/>
            <person name="Bombassaro A."/>
            <person name="Tadra-Sfeir M.Z."/>
            <person name="Moreno L.F."/>
            <person name="Najafzadeh M.J."/>
            <person name="Felipe M.S."/>
            <person name="Teixeira M."/>
            <person name="Sun J."/>
            <person name="Xi L."/>
            <person name="Castro M.A."/>
            <person name="Vicente V.A."/>
        </authorList>
    </citation>
    <scope>NUCLEOTIDE SEQUENCE [LARGE SCALE GENOMIC DNA]</scope>
    <source>
        <strain evidence="2 3">CBS 269.64</strain>
    </source>
</reference>
<evidence type="ECO:0008006" key="4">
    <source>
        <dbReference type="Google" id="ProtNLM"/>
    </source>
</evidence>
<evidence type="ECO:0000313" key="2">
    <source>
        <dbReference type="EMBL" id="OAL36863.1"/>
    </source>
</evidence>
<dbReference type="OrthoDB" id="3469466at2759"/>
<accession>A0A178D6H2</accession>
<dbReference type="PANTHER" id="PTHR37540:SF5">
    <property type="entry name" value="TRANSCRIPTION FACTOR DOMAIN-CONTAINING PROTEIN"/>
    <property type="match status" value="1"/>
</dbReference>
<protein>
    <recommendedName>
        <fullName evidence="4">BZIP domain-containing protein</fullName>
    </recommendedName>
</protein>
<sequence>MHAQPSRIVFERRLPTAARREEDDWTGLSDARIRRRIQNRLNQRTYRLRRAAERAAEQASATCSPQTLVPLAPKEVVPAADPEIKVNQIVSKRDGSFHNVARHQVTLSPQPVLCRISSSEPPCAALLANPKVRRVYDYTVKTLWPSFKHHSLETNESLTSAFLHLSLVDELLLNSFIWTAAMAMSMHLPHTAIDNETVMFTCQNKAVQGIREHIARNEASDSVIFGVLALTIRDTNPRVAVQEGAGEDCFGGFDPPLRSLGWIQYFSHFRWTPSHIRATIALVAARGGLQGVTMPGIAEQIQSTDLLQASLSIRRPYFTLCRLYQHVLDNHVKLIRPPRERLDEAFPVIADAEFKDLLLDMRMYCRELDRAVATITTAAAAAATESNLSEAGGGHDPDNPVPASVAWETNVYRNLIQYRLLRLPRYENREEELCRLGAMIFSYGVIYPVARPRPLRMLVAQLRNALEDFLFHSFSTPSINSKTPTPASHDGSGEYGRYPTHYSTTTTTTTTTNTTPDGQCSVPPPSHPPSAFLLWLAVLGALASQTTADEPFFLDLVASWSTTVMGINSPRRQFTHFRDLMRSFLWLDRACDKGARKVWTRLCSAGHGDGDDCCEERERERGRKPGTNSEEESCIDSSASMSRQKHRQPQESQGERNKAGGTQGSGSGSGSWHFGDLICPE</sequence>
<dbReference type="GeneID" id="34587340"/>
<organism evidence="2 3">
    <name type="scientific">Fonsecaea nubica</name>
    <dbReference type="NCBI Taxonomy" id="856822"/>
    <lineage>
        <taxon>Eukaryota</taxon>
        <taxon>Fungi</taxon>
        <taxon>Dikarya</taxon>
        <taxon>Ascomycota</taxon>
        <taxon>Pezizomycotina</taxon>
        <taxon>Eurotiomycetes</taxon>
        <taxon>Chaetothyriomycetidae</taxon>
        <taxon>Chaetothyriales</taxon>
        <taxon>Herpotrichiellaceae</taxon>
        <taxon>Fonsecaea</taxon>
    </lineage>
</organism>
<keyword evidence="3" id="KW-1185">Reference proteome</keyword>
<comment type="caution">
    <text evidence="2">The sequence shown here is derived from an EMBL/GenBank/DDBJ whole genome shotgun (WGS) entry which is preliminary data.</text>
</comment>
<feature type="region of interest" description="Disordered" evidence="1">
    <location>
        <begin position="504"/>
        <end position="523"/>
    </location>
</feature>
<dbReference type="PANTHER" id="PTHR37540">
    <property type="entry name" value="TRANSCRIPTION FACTOR (ACR-2), PUTATIVE-RELATED-RELATED"/>
    <property type="match status" value="1"/>
</dbReference>
<gene>
    <name evidence="2" type="ORF">AYO20_03919</name>
</gene>
<dbReference type="RefSeq" id="XP_022501875.1">
    <property type="nucleotide sequence ID" value="XM_022642218.1"/>
</dbReference>
<feature type="compositionally biased region" description="Low complexity" evidence="1">
    <location>
        <begin position="504"/>
        <end position="515"/>
    </location>
</feature>
<evidence type="ECO:0000313" key="3">
    <source>
        <dbReference type="Proteomes" id="UP000185904"/>
    </source>
</evidence>
<evidence type="ECO:0000256" key="1">
    <source>
        <dbReference type="SAM" id="MobiDB-lite"/>
    </source>
</evidence>
<dbReference type="Proteomes" id="UP000185904">
    <property type="component" value="Unassembled WGS sequence"/>
</dbReference>
<proteinExistence type="predicted"/>
<name>A0A178D6H2_9EURO</name>